<comment type="caution">
    <text evidence="3">The sequence shown here is derived from an EMBL/GenBank/DDBJ whole genome shotgun (WGS) entry which is preliminary data.</text>
</comment>
<dbReference type="GO" id="GO:0004520">
    <property type="term" value="F:DNA endonuclease activity"/>
    <property type="evidence" value="ECO:0007669"/>
    <property type="project" value="TreeGrafter"/>
</dbReference>
<reference evidence="3 4" key="1">
    <citation type="journal article" date="2015" name="Int. J. Syst. Evol. Microbiol.">
        <title>Halomonas salicampi sp. nov., a halotolerant and alkalitolerant bacterium isolated from a saltern soil.</title>
        <authorList>
            <person name="Lee J.C."/>
            <person name="Kim Y.S."/>
            <person name="Yun B.S."/>
            <person name="Whang K.S."/>
        </authorList>
    </citation>
    <scope>NUCLEOTIDE SEQUENCE [LARGE SCALE GENOMIC DNA]</scope>
    <source>
        <strain evidence="3 4">BH103</strain>
    </source>
</reference>
<dbReference type="SUPFAM" id="SSF160443">
    <property type="entry name" value="SMR domain-like"/>
    <property type="match status" value="1"/>
</dbReference>
<feature type="compositionally biased region" description="Polar residues" evidence="1">
    <location>
        <begin position="41"/>
        <end position="64"/>
    </location>
</feature>
<dbReference type="Pfam" id="PF01713">
    <property type="entry name" value="Smr"/>
    <property type="match status" value="1"/>
</dbReference>
<accession>A0A7Z0LLA1</accession>
<name>A0A7Z0LLA1_9GAMM</name>
<dbReference type="Gene3D" id="3.30.1370.110">
    <property type="match status" value="1"/>
</dbReference>
<organism evidence="3 4">
    <name type="scientific">Vreelandella salicampi</name>
    <dbReference type="NCBI Taxonomy" id="1449798"/>
    <lineage>
        <taxon>Bacteria</taxon>
        <taxon>Pseudomonadati</taxon>
        <taxon>Pseudomonadota</taxon>
        <taxon>Gammaproteobacteria</taxon>
        <taxon>Oceanospirillales</taxon>
        <taxon>Halomonadaceae</taxon>
        <taxon>Vreelandella</taxon>
    </lineage>
</organism>
<evidence type="ECO:0000256" key="1">
    <source>
        <dbReference type="SAM" id="MobiDB-lite"/>
    </source>
</evidence>
<dbReference type="PANTHER" id="PTHR35562">
    <property type="entry name" value="DNA ENDONUCLEASE SMRA-RELATED"/>
    <property type="match status" value="1"/>
</dbReference>
<evidence type="ECO:0000313" key="4">
    <source>
        <dbReference type="Proteomes" id="UP000586119"/>
    </source>
</evidence>
<dbReference type="InterPro" id="IPR036063">
    <property type="entry name" value="Smr_dom_sf"/>
</dbReference>
<feature type="region of interest" description="Disordered" evidence="1">
    <location>
        <begin position="26"/>
        <end position="70"/>
    </location>
</feature>
<sequence length="189" mass="21088">MTRRPHQPDDDDISAFRQALEAAGVRRIDRNQADPGKPKRNTANQAVRRQAAVESQSLQTTGRTSDGRVEAVRPSEYLEFSVPDLPWRTLSQLKRGQTAWQAGLDLHGYTLEEARAQLESFLRDAAAQYMRCVLIVHGKAWGTTADYPVLKSHTNAWLREWPGVLAFCSAIEIDGGTGAVYVLLRKSGR</sequence>
<dbReference type="PROSITE" id="PS50828">
    <property type="entry name" value="SMR"/>
    <property type="match status" value="1"/>
</dbReference>
<dbReference type="InterPro" id="IPR002625">
    <property type="entry name" value="Smr_dom"/>
</dbReference>
<dbReference type="PANTHER" id="PTHR35562:SF2">
    <property type="entry name" value="DNA ENDONUCLEASE SMRA-RELATED"/>
    <property type="match status" value="1"/>
</dbReference>
<dbReference type="AlphaFoldDB" id="A0A7Z0LLA1"/>
<dbReference type="RefSeq" id="WP_179930358.1">
    <property type="nucleotide sequence ID" value="NZ_JACCDF010000007.1"/>
</dbReference>
<evidence type="ECO:0000313" key="3">
    <source>
        <dbReference type="EMBL" id="NYS61038.1"/>
    </source>
</evidence>
<evidence type="ECO:0000259" key="2">
    <source>
        <dbReference type="PROSITE" id="PS50828"/>
    </source>
</evidence>
<dbReference type="Proteomes" id="UP000586119">
    <property type="component" value="Unassembled WGS sequence"/>
</dbReference>
<gene>
    <name evidence="3" type="ORF">HZS81_09760</name>
</gene>
<keyword evidence="4" id="KW-1185">Reference proteome</keyword>
<feature type="domain" description="Smr" evidence="2">
    <location>
        <begin position="104"/>
        <end position="185"/>
    </location>
</feature>
<protein>
    <submittedName>
        <fullName evidence="3">Smr/MutS family protein</fullName>
    </submittedName>
</protein>
<dbReference type="EMBL" id="JACCDF010000007">
    <property type="protein sequence ID" value="NYS61038.1"/>
    <property type="molecule type" value="Genomic_DNA"/>
</dbReference>
<proteinExistence type="predicted"/>
<dbReference type="SMART" id="SM00463">
    <property type="entry name" value="SMR"/>
    <property type="match status" value="1"/>
</dbReference>